<dbReference type="OrthoDB" id="6046955at2759"/>
<name>A0A813UVY5_9BILA</name>
<reference evidence="2" key="1">
    <citation type="submission" date="2021-02" db="EMBL/GenBank/DDBJ databases">
        <authorList>
            <person name="Nowell W R."/>
        </authorList>
    </citation>
    <scope>NUCLEOTIDE SEQUENCE</scope>
    <source>
        <strain evidence="2">Ploen Becks lab</strain>
    </source>
</reference>
<feature type="chain" id="PRO_5032320916" evidence="1">
    <location>
        <begin position="20"/>
        <end position="145"/>
    </location>
</feature>
<sequence length="145" mass="16481">MFKTLSFILLIVLIDKSFGLKCLSCSSHYDQCGAEINNLDRVAQEKCSSRCFIRTDVRGILTRGCDAGYYFSDDENIPDNGCGYKNEEYWCWCRNSDLCNLTPPKKLFTYDFSQHKNSGASHNQTSGKPVEEVNDFIFNGTNVEN</sequence>
<evidence type="ECO:0000313" key="2">
    <source>
        <dbReference type="EMBL" id="CAF0829082.1"/>
    </source>
</evidence>
<evidence type="ECO:0000313" key="3">
    <source>
        <dbReference type="Proteomes" id="UP000663879"/>
    </source>
</evidence>
<proteinExistence type="predicted"/>
<feature type="signal peptide" evidence="1">
    <location>
        <begin position="1"/>
        <end position="19"/>
    </location>
</feature>
<organism evidence="2 3">
    <name type="scientific">Brachionus calyciflorus</name>
    <dbReference type="NCBI Taxonomy" id="104777"/>
    <lineage>
        <taxon>Eukaryota</taxon>
        <taxon>Metazoa</taxon>
        <taxon>Spiralia</taxon>
        <taxon>Gnathifera</taxon>
        <taxon>Rotifera</taxon>
        <taxon>Eurotatoria</taxon>
        <taxon>Monogononta</taxon>
        <taxon>Pseudotrocha</taxon>
        <taxon>Ploima</taxon>
        <taxon>Brachionidae</taxon>
        <taxon>Brachionus</taxon>
    </lineage>
</organism>
<accession>A0A813UVY5</accession>
<gene>
    <name evidence="2" type="ORF">OXX778_LOCUS7867</name>
</gene>
<keyword evidence="3" id="KW-1185">Reference proteome</keyword>
<comment type="caution">
    <text evidence="2">The sequence shown here is derived from an EMBL/GenBank/DDBJ whole genome shotgun (WGS) entry which is preliminary data.</text>
</comment>
<evidence type="ECO:0000256" key="1">
    <source>
        <dbReference type="SAM" id="SignalP"/>
    </source>
</evidence>
<protein>
    <submittedName>
        <fullName evidence="2">Uncharacterized protein</fullName>
    </submittedName>
</protein>
<dbReference type="AlphaFoldDB" id="A0A813UVY5"/>
<keyword evidence="1" id="KW-0732">Signal</keyword>
<dbReference type="EMBL" id="CAJNOC010001038">
    <property type="protein sequence ID" value="CAF0829082.1"/>
    <property type="molecule type" value="Genomic_DNA"/>
</dbReference>
<dbReference type="Proteomes" id="UP000663879">
    <property type="component" value="Unassembled WGS sequence"/>
</dbReference>